<comment type="caution">
    <text evidence="2">The sequence shown here is derived from an EMBL/GenBank/DDBJ whole genome shotgun (WGS) entry which is preliminary data.</text>
</comment>
<gene>
    <name evidence="2" type="ORF">NC653_021247</name>
</gene>
<reference evidence="2" key="1">
    <citation type="journal article" date="2023" name="Mol. Ecol. Resour.">
        <title>Chromosome-level genome assembly of a triploid poplar Populus alba 'Berolinensis'.</title>
        <authorList>
            <person name="Chen S."/>
            <person name="Yu Y."/>
            <person name="Wang X."/>
            <person name="Wang S."/>
            <person name="Zhang T."/>
            <person name="Zhou Y."/>
            <person name="He R."/>
            <person name="Meng N."/>
            <person name="Wang Y."/>
            <person name="Liu W."/>
            <person name="Liu Z."/>
            <person name="Liu J."/>
            <person name="Guo Q."/>
            <person name="Huang H."/>
            <person name="Sederoff R.R."/>
            <person name="Wang G."/>
            <person name="Qu G."/>
            <person name="Chen S."/>
        </authorList>
    </citation>
    <scope>NUCLEOTIDE SEQUENCE</scope>
    <source>
        <strain evidence="2">SC-2020</strain>
    </source>
</reference>
<dbReference type="AlphaFoldDB" id="A0AAD6MMW4"/>
<evidence type="ECO:0000313" key="3">
    <source>
        <dbReference type="Proteomes" id="UP001164929"/>
    </source>
</evidence>
<dbReference type="PANTHER" id="PTHR33199">
    <property type="entry name" value="MACPF DOMAIN-CONTAINING PROTEIN CAD1"/>
    <property type="match status" value="1"/>
</dbReference>
<dbReference type="GO" id="GO:2000031">
    <property type="term" value="P:regulation of salicylic acid mediated signaling pathway"/>
    <property type="evidence" value="ECO:0007669"/>
    <property type="project" value="InterPro"/>
</dbReference>
<dbReference type="InterPro" id="IPR020864">
    <property type="entry name" value="MACPF"/>
</dbReference>
<proteinExistence type="predicted"/>
<dbReference type="GO" id="GO:0009626">
    <property type="term" value="P:plant-type hypersensitive response"/>
    <property type="evidence" value="ECO:0007669"/>
    <property type="project" value="TreeGrafter"/>
</dbReference>
<dbReference type="InterPro" id="IPR044663">
    <property type="entry name" value="CAD1/NSL1-like"/>
</dbReference>
<dbReference type="Proteomes" id="UP001164929">
    <property type="component" value="Chromosome 8"/>
</dbReference>
<dbReference type="EMBL" id="JAQIZT010000008">
    <property type="protein sequence ID" value="KAJ6988257.1"/>
    <property type="molecule type" value="Genomic_DNA"/>
</dbReference>
<protein>
    <recommendedName>
        <fullName evidence="1">MACPF domain-containing protein</fullName>
    </recommendedName>
</protein>
<dbReference type="PROSITE" id="PS51412">
    <property type="entry name" value="MACPF_2"/>
    <property type="match status" value="1"/>
</dbReference>
<name>A0AAD6MMW4_9ROSI</name>
<keyword evidence="3" id="KW-1185">Reference proteome</keyword>
<evidence type="ECO:0000313" key="2">
    <source>
        <dbReference type="EMBL" id="KAJ6988257.1"/>
    </source>
</evidence>
<evidence type="ECO:0000259" key="1">
    <source>
        <dbReference type="PROSITE" id="PS51412"/>
    </source>
</evidence>
<sequence length="339" mass="38192">MRAQHVKTKVRELAKLGRMMSNGIMERAEKSLGRGFDLTSDFRLKFCKGEKRLVFLNEAEKKELKVPGFGVIKDVSADIKCDKGDRIRYQSDILEFHQVFYESSRRFLFLIPVTDVGTWGYKFTSSEIVQMSELFNQKASAPGKIPSGLFNSMFGFEGCTWAADAANTKCLGLDGYFIYLCSFRIDRYPLVLRDEVRKAVPSSWDPCALARFIEKYGTHIIVGLSIGGQDVVLVRQDNSSNLGPSELKRHLDDLGDQLFTGICNFTAKARDQKSKTPQAFNVFDPQPVAFDSFSSVRRTKDVSSTVANNRFNGLEKCQCDHDTTLLTPVGNNRKWVAVI</sequence>
<dbReference type="Pfam" id="PF01823">
    <property type="entry name" value="MACPF"/>
    <property type="match status" value="1"/>
</dbReference>
<organism evidence="2 3">
    <name type="scientific">Populus alba x Populus x berolinensis</name>
    <dbReference type="NCBI Taxonomy" id="444605"/>
    <lineage>
        <taxon>Eukaryota</taxon>
        <taxon>Viridiplantae</taxon>
        <taxon>Streptophyta</taxon>
        <taxon>Embryophyta</taxon>
        <taxon>Tracheophyta</taxon>
        <taxon>Spermatophyta</taxon>
        <taxon>Magnoliopsida</taxon>
        <taxon>eudicotyledons</taxon>
        <taxon>Gunneridae</taxon>
        <taxon>Pentapetalae</taxon>
        <taxon>rosids</taxon>
        <taxon>fabids</taxon>
        <taxon>Malpighiales</taxon>
        <taxon>Salicaceae</taxon>
        <taxon>Saliceae</taxon>
        <taxon>Populus</taxon>
    </lineage>
</organism>
<accession>A0AAD6MMW4</accession>
<dbReference type="PANTHER" id="PTHR33199:SF4">
    <property type="entry name" value="OS02G0736300 PROTEIN"/>
    <property type="match status" value="1"/>
</dbReference>
<feature type="domain" description="MACPF" evidence="1">
    <location>
        <begin position="15"/>
        <end position="339"/>
    </location>
</feature>
<dbReference type="GO" id="GO:0005886">
    <property type="term" value="C:plasma membrane"/>
    <property type="evidence" value="ECO:0007669"/>
    <property type="project" value="TreeGrafter"/>
</dbReference>